<proteinExistence type="predicted"/>
<dbReference type="EMBL" id="JACHJU010000001">
    <property type="protein sequence ID" value="MBB4937916.1"/>
    <property type="molecule type" value="Genomic_DNA"/>
</dbReference>
<evidence type="ECO:0008006" key="3">
    <source>
        <dbReference type="Google" id="ProtNLM"/>
    </source>
</evidence>
<dbReference type="RefSeq" id="WP_345003549.1">
    <property type="nucleotide sequence ID" value="NZ_BAABEK010000014.1"/>
</dbReference>
<comment type="caution">
    <text evidence="1">The sequence shown here is derived from an EMBL/GenBank/DDBJ whole genome shotgun (WGS) entry which is preliminary data.</text>
</comment>
<name>A0A7W7RV17_9ACTN</name>
<reference evidence="1 2" key="1">
    <citation type="submission" date="2020-08" db="EMBL/GenBank/DDBJ databases">
        <title>Sequencing the genomes of 1000 actinobacteria strains.</title>
        <authorList>
            <person name="Klenk H.-P."/>
        </authorList>
    </citation>
    <scope>NUCLEOTIDE SEQUENCE [LARGE SCALE GENOMIC DNA]</scope>
    <source>
        <strain evidence="1 2">DSM 43023</strain>
    </source>
</reference>
<organism evidence="1 2">
    <name type="scientific">Streptosporangium album</name>
    <dbReference type="NCBI Taxonomy" id="47479"/>
    <lineage>
        <taxon>Bacteria</taxon>
        <taxon>Bacillati</taxon>
        <taxon>Actinomycetota</taxon>
        <taxon>Actinomycetes</taxon>
        <taxon>Streptosporangiales</taxon>
        <taxon>Streptosporangiaceae</taxon>
        <taxon>Streptosporangium</taxon>
    </lineage>
</organism>
<dbReference type="AlphaFoldDB" id="A0A7W7RV17"/>
<gene>
    <name evidence="1" type="ORF">FHR32_002221</name>
</gene>
<evidence type="ECO:0000313" key="1">
    <source>
        <dbReference type="EMBL" id="MBB4937916.1"/>
    </source>
</evidence>
<accession>A0A7W7RV17</accession>
<sequence length="110" mass="12192">MREVNISHSELSETASALARLSGELVRDVETFRMGLAEDGDPLGDGELTGELGEFHRRLVQMLVDKGQGIADQYGTVSERLWTMSVNHRGGERVSEEAIEKITHPDVRDV</sequence>
<dbReference type="Proteomes" id="UP000534286">
    <property type="component" value="Unassembled WGS sequence"/>
</dbReference>
<protein>
    <recommendedName>
        <fullName evidence="3">Excreted virulence factor EspC, type VII ESX diderm</fullName>
    </recommendedName>
</protein>
<keyword evidence="2" id="KW-1185">Reference proteome</keyword>
<evidence type="ECO:0000313" key="2">
    <source>
        <dbReference type="Proteomes" id="UP000534286"/>
    </source>
</evidence>